<dbReference type="UniPathway" id="UPA00094"/>
<dbReference type="Gene3D" id="1.10.1200.10">
    <property type="entry name" value="ACP-like"/>
    <property type="match status" value="1"/>
</dbReference>
<keyword evidence="3" id="KW-0276">Fatty acid metabolism</keyword>
<keyword evidence="3" id="KW-0444">Lipid biosynthesis</keyword>
<dbReference type="NCBIfam" id="TIGR00517">
    <property type="entry name" value="acyl_carrier"/>
    <property type="match status" value="1"/>
</dbReference>
<reference evidence="7 8" key="1">
    <citation type="submission" date="2014-12" db="EMBL/GenBank/DDBJ databases">
        <title>Genome assembly of Enhygromyxa salina DSM 15201.</title>
        <authorList>
            <person name="Sharma G."/>
            <person name="Subramanian S."/>
        </authorList>
    </citation>
    <scope>NUCLEOTIDE SEQUENCE [LARGE SCALE GENOMIC DNA]</scope>
    <source>
        <strain evidence="7 8">DSM 15201</strain>
    </source>
</reference>
<dbReference type="AlphaFoldDB" id="A0A0C2D4W3"/>
<feature type="modified residue" description="O-(pantetheine 4'-phosphoryl)serine" evidence="3">
    <location>
        <position position="42"/>
    </location>
</feature>
<dbReference type="HAMAP" id="MF_01217">
    <property type="entry name" value="Acyl_carrier"/>
    <property type="match status" value="1"/>
</dbReference>
<feature type="domain" description="Carrier" evidence="6">
    <location>
        <begin position="7"/>
        <end position="82"/>
    </location>
</feature>
<dbReference type="NCBIfam" id="NF002148">
    <property type="entry name" value="PRK00982.1-2"/>
    <property type="match status" value="1"/>
</dbReference>
<dbReference type="InterPro" id="IPR036736">
    <property type="entry name" value="ACP-like_sf"/>
</dbReference>
<comment type="PTM">
    <text evidence="3">4'-phosphopantetheine is transferred from CoA to a specific serine of apo-ACP by AcpS. This modification is essential for activity because fatty acids are bound in thioester linkage to the sulfhydryl of the prosthetic group.</text>
</comment>
<keyword evidence="3" id="KW-0275">Fatty acid biosynthesis</keyword>
<dbReference type="InterPro" id="IPR003231">
    <property type="entry name" value="ACP"/>
</dbReference>
<dbReference type="GO" id="GO:0000035">
    <property type="term" value="F:acyl binding"/>
    <property type="evidence" value="ECO:0007669"/>
    <property type="project" value="TreeGrafter"/>
</dbReference>
<accession>A0A0C2D4W3</accession>
<comment type="PTM">
    <text evidence="5">4'-phosphopantetheine is transferred from CoA to a specific serine of apo-ACP by acpS.</text>
</comment>
<keyword evidence="1 3" id="KW-0596">Phosphopantetheine</keyword>
<organism evidence="7 8">
    <name type="scientific">Enhygromyxa salina</name>
    <dbReference type="NCBI Taxonomy" id="215803"/>
    <lineage>
        <taxon>Bacteria</taxon>
        <taxon>Pseudomonadati</taxon>
        <taxon>Myxococcota</taxon>
        <taxon>Polyangia</taxon>
        <taxon>Nannocystales</taxon>
        <taxon>Nannocystaceae</taxon>
        <taxon>Enhygromyxa</taxon>
    </lineage>
</organism>
<evidence type="ECO:0000256" key="3">
    <source>
        <dbReference type="HAMAP-Rule" id="MF_01217"/>
    </source>
</evidence>
<dbReference type="PANTHER" id="PTHR20863:SF76">
    <property type="entry name" value="CARRIER DOMAIN-CONTAINING PROTEIN"/>
    <property type="match status" value="1"/>
</dbReference>
<evidence type="ECO:0000256" key="1">
    <source>
        <dbReference type="ARBA" id="ARBA00022450"/>
    </source>
</evidence>
<dbReference type="InterPro" id="IPR009081">
    <property type="entry name" value="PP-bd_ACP"/>
</dbReference>
<keyword evidence="2 3" id="KW-0597">Phosphoprotein</keyword>
<evidence type="ECO:0000313" key="7">
    <source>
        <dbReference type="EMBL" id="KIG18196.1"/>
    </source>
</evidence>
<dbReference type="PROSITE" id="PS50075">
    <property type="entry name" value="CARRIER"/>
    <property type="match status" value="1"/>
</dbReference>
<sequence length="84" mass="9143">MSDASPDPILDKIKGIIAEQLDVPETDVSPEKSFTDDLQADSLAIVELVLALEEEFGIKIPDDKVDSIKTVGDAVQYIKRNNDG</sequence>
<name>A0A0C2D4W3_9BACT</name>
<dbReference type="NCBIfam" id="NF002147">
    <property type="entry name" value="PRK00982.1-1"/>
    <property type="match status" value="1"/>
</dbReference>
<comment type="function">
    <text evidence="3 5">Carrier of the growing fatty acid chain in fatty acid biosynthesis.</text>
</comment>
<evidence type="ECO:0000256" key="2">
    <source>
        <dbReference type="ARBA" id="ARBA00022553"/>
    </source>
</evidence>
<evidence type="ECO:0000313" key="8">
    <source>
        <dbReference type="Proteomes" id="UP000031599"/>
    </source>
</evidence>
<dbReference type="GO" id="GO:0009245">
    <property type="term" value="P:lipid A biosynthetic process"/>
    <property type="evidence" value="ECO:0007669"/>
    <property type="project" value="TreeGrafter"/>
</dbReference>
<evidence type="ECO:0000259" key="6">
    <source>
        <dbReference type="PROSITE" id="PS50075"/>
    </source>
</evidence>
<dbReference type="NCBIfam" id="NF002150">
    <property type="entry name" value="PRK00982.1-4"/>
    <property type="match status" value="1"/>
</dbReference>
<comment type="pathway">
    <text evidence="3 5">Lipid metabolism; fatty acid biosynthesis.</text>
</comment>
<keyword evidence="3" id="KW-0443">Lipid metabolism</keyword>
<dbReference type="GO" id="GO:0016020">
    <property type="term" value="C:membrane"/>
    <property type="evidence" value="ECO:0007669"/>
    <property type="project" value="GOC"/>
</dbReference>
<protein>
    <recommendedName>
        <fullName evidence="3 4">Acyl carrier protein</fullName>
        <shortName evidence="3">ACP</shortName>
    </recommendedName>
</protein>
<gene>
    <name evidence="3" type="primary">acpP</name>
    <name evidence="7" type="ORF">DB30_01700</name>
</gene>
<evidence type="ECO:0000256" key="4">
    <source>
        <dbReference type="NCBIfam" id="TIGR00517"/>
    </source>
</evidence>
<dbReference type="Pfam" id="PF00550">
    <property type="entry name" value="PP-binding"/>
    <property type="match status" value="1"/>
</dbReference>
<comment type="caution">
    <text evidence="7">The sequence shown here is derived from an EMBL/GenBank/DDBJ whole genome shotgun (WGS) entry which is preliminary data.</text>
</comment>
<evidence type="ECO:0000256" key="5">
    <source>
        <dbReference type="RuleBase" id="RU003545"/>
    </source>
</evidence>
<comment type="similarity">
    <text evidence="3">Belongs to the acyl carrier protein (ACP) family.</text>
</comment>
<dbReference type="NCBIfam" id="NF002151">
    <property type="entry name" value="PRK00982.1-5"/>
    <property type="match status" value="1"/>
</dbReference>
<dbReference type="RefSeq" id="WP_052547272.1">
    <property type="nucleotide sequence ID" value="NZ_JMCC02000014.1"/>
</dbReference>
<dbReference type="EMBL" id="JMCC02000014">
    <property type="protein sequence ID" value="KIG18196.1"/>
    <property type="molecule type" value="Genomic_DNA"/>
</dbReference>
<proteinExistence type="inferred from homology"/>
<dbReference type="GO" id="GO:0000036">
    <property type="term" value="F:acyl carrier activity"/>
    <property type="evidence" value="ECO:0007669"/>
    <property type="project" value="UniProtKB-UniRule"/>
</dbReference>
<dbReference type="Proteomes" id="UP000031599">
    <property type="component" value="Unassembled WGS sequence"/>
</dbReference>
<dbReference type="SUPFAM" id="SSF47336">
    <property type="entry name" value="ACP-like"/>
    <property type="match status" value="1"/>
</dbReference>
<keyword evidence="3" id="KW-0963">Cytoplasm</keyword>
<comment type="subcellular location">
    <subcellularLocation>
        <location evidence="3">Cytoplasm</location>
    </subcellularLocation>
</comment>
<dbReference type="PANTHER" id="PTHR20863">
    <property type="entry name" value="ACYL CARRIER PROTEIN"/>
    <property type="match status" value="1"/>
</dbReference>
<dbReference type="GO" id="GO:0005829">
    <property type="term" value="C:cytosol"/>
    <property type="evidence" value="ECO:0007669"/>
    <property type="project" value="TreeGrafter"/>
</dbReference>